<dbReference type="AlphaFoldDB" id="A0A9P6JNC1"/>
<keyword evidence="3" id="KW-1185">Reference proteome</keyword>
<dbReference type="GO" id="GO:0042765">
    <property type="term" value="C:GPI-anchor transamidase complex"/>
    <property type="evidence" value="ECO:0007669"/>
    <property type="project" value="InterPro"/>
</dbReference>
<reference evidence="2" key="1">
    <citation type="submission" date="2020-11" db="EMBL/GenBank/DDBJ databases">
        <authorList>
            <consortium name="DOE Joint Genome Institute"/>
            <person name="Ahrendt S."/>
            <person name="Riley R."/>
            <person name="Andreopoulos W."/>
            <person name="Labutti K."/>
            <person name="Pangilinan J."/>
            <person name="Ruiz-Duenas F.J."/>
            <person name="Barrasa J.M."/>
            <person name="Sanchez-Garcia M."/>
            <person name="Camarero S."/>
            <person name="Miyauchi S."/>
            <person name="Serrano A."/>
            <person name="Linde D."/>
            <person name="Babiker R."/>
            <person name="Drula E."/>
            <person name="Ayuso-Fernandez I."/>
            <person name="Pacheco R."/>
            <person name="Padilla G."/>
            <person name="Ferreira P."/>
            <person name="Barriuso J."/>
            <person name="Kellner H."/>
            <person name="Castanera R."/>
            <person name="Alfaro M."/>
            <person name="Ramirez L."/>
            <person name="Pisabarro A.G."/>
            <person name="Kuo A."/>
            <person name="Tritt A."/>
            <person name="Lipzen A."/>
            <person name="He G."/>
            <person name="Yan M."/>
            <person name="Ng V."/>
            <person name="Cullen D."/>
            <person name="Martin F."/>
            <person name="Rosso M.-N."/>
            <person name="Henrissat B."/>
            <person name="Hibbett D."/>
            <person name="Martinez A.T."/>
            <person name="Grigoriev I.V."/>
        </authorList>
    </citation>
    <scope>NUCLEOTIDE SEQUENCE</scope>
    <source>
        <strain evidence="2">CBS 506.95</strain>
    </source>
</reference>
<keyword evidence="1" id="KW-0472">Membrane</keyword>
<evidence type="ECO:0000313" key="2">
    <source>
        <dbReference type="EMBL" id="KAF9526996.1"/>
    </source>
</evidence>
<dbReference type="GO" id="GO:0016255">
    <property type="term" value="P:attachment of GPI anchor to protein"/>
    <property type="evidence" value="ECO:0007669"/>
    <property type="project" value="TreeGrafter"/>
</dbReference>
<dbReference type="PANTHER" id="PTHR13304">
    <property type="entry name" value="GLYCOSYLPHOSPHATIDYLINOSITOL ANCHOR ATTACHMENT 1 PROTEIN"/>
    <property type="match status" value="1"/>
</dbReference>
<dbReference type="Pfam" id="PF04114">
    <property type="entry name" value="Gaa1"/>
    <property type="match status" value="1"/>
</dbReference>
<dbReference type="SUPFAM" id="SSF53187">
    <property type="entry name" value="Zn-dependent exopeptidases"/>
    <property type="match status" value="1"/>
</dbReference>
<protein>
    <submittedName>
        <fullName evidence="2">Gaa1-like protein</fullName>
    </submittedName>
</protein>
<dbReference type="Gene3D" id="3.40.630.10">
    <property type="entry name" value="Zn peptidases"/>
    <property type="match status" value="1"/>
</dbReference>
<gene>
    <name evidence="2" type="ORF">CPB83DRAFT_816297</name>
</gene>
<keyword evidence="1" id="KW-1133">Transmembrane helix</keyword>
<sequence>MEQERPPSKWKNILDKLRNLGQISPDKTRRTILRRRYYVALISRRLTLIEIILFLIGYLWLLVLPLPRLGQRTYMDENALQPAQVNTYWNWDDVHAADNYLDHVERLRDNNITSAKRAEWLQTELGKHGISASTQNYTFSTSFGIVNGTNTYAILASPRHSGTEAIVISASWISRIGEGNGTVNVRGVSTVLALAGFLKRYSHWGKDIVFVLSDGYLEGMQAWLSSYHGTSQSGLKVDPLELTSGVIWTALNIDYSGHSFSHLGIFFEALNGRLPNQDLMNSADTIARYTAGVPVILYDHLDPEEEPAAYEAPWWLPKAIHDIKEVRSYLYQAKNVARHIGYQYNGRGSGVHGLFRQFRIDAITLYGIPAMGPHGFHAIGRTVESTLRTMNNLLERLHASFFFYLQTGPRQFLKIGLYLPSAILISVALMFRGLGTWVNAGWISANHNSKDGALSKESTWRSRKRPITGTLSVMIAMHAFGAALFALVSSSWFISNIETLAPIAFLTAFVLPLFALVIPSTKSEDVAPMHMILKTANLCLTSTVISIITLMNFSLAAVLAVVLGIPLVISSPSSKMSVRIAKYSAYALLALGWLLFAQQEIVKSVWSWQVLLVWFAPFVCIVYVPLVLQAGIVCLLQP</sequence>
<name>A0A9P6JNC1_9AGAR</name>
<organism evidence="2 3">
    <name type="scientific">Crepidotus variabilis</name>
    <dbReference type="NCBI Taxonomy" id="179855"/>
    <lineage>
        <taxon>Eukaryota</taxon>
        <taxon>Fungi</taxon>
        <taxon>Dikarya</taxon>
        <taxon>Basidiomycota</taxon>
        <taxon>Agaricomycotina</taxon>
        <taxon>Agaricomycetes</taxon>
        <taxon>Agaricomycetidae</taxon>
        <taxon>Agaricales</taxon>
        <taxon>Agaricineae</taxon>
        <taxon>Crepidotaceae</taxon>
        <taxon>Crepidotus</taxon>
    </lineage>
</organism>
<dbReference type="EMBL" id="MU157865">
    <property type="protein sequence ID" value="KAF9526996.1"/>
    <property type="molecule type" value="Genomic_DNA"/>
</dbReference>
<accession>A0A9P6JNC1</accession>
<feature type="transmembrane region" description="Helical" evidence="1">
    <location>
        <begin position="37"/>
        <end position="61"/>
    </location>
</feature>
<comment type="caution">
    <text evidence="2">The sequence shown here is derived from an EMBL/GenBank/DDBJ whole genome shotgun (WGS) entry which is preliminary data.</text>
</comment>
<feature type="transmembrane region" description="Helical" evidence="1">
    <location>
        <begin position="611"/>
        <end position="636"/>
    </location>
</feature>
<feature type="transmembrane region" description="Helical" evidence="1">
    <location>
        <begin position="471"/>
        <end position="494"/>
    </location>
</feature>
<keyword evidence="1" id="KW-0812">Transmembrane</keyword>
<feature type="transmembrane region" description="Helical" evidence="1">
    <location>
        <begin position="500"/>
        <end position="519"/>
    </location>
</feature>
<dbReference type="Proteomes" id="UP000807306">
    <property type="component" value="Unassembled WGS sequence"/>
</dbReference>
<dbReference type="OrthoDB" id="445301at2759"/>
<feature type="transmembrane region" description="Helical" evidence="1">
    <location>
        <begin position="415"/>
        <end position="434"/>
    </location>
</feature>
<dbReference type="PANTHER" id="PTHR13304:SF0">
    <property type="entry name" value="GLYCOSYLPHOSPHATIDYLINOSITOL ANCHOR ATTACHMENT 1 PROTEIN"/>
    <property type="match status" value="1"/>
</dbReference>
<proteinExistence type="predicted"/>
<dbReference type="InterPro" id="IPR007246">
    <property type="entry name" value="Gaa1"/>
</dbReference>
<feature type="transmembrane region" description="Helical" evidence="1">
    <location>
        <begin position="583"/>
        <end position="599"/>
    </location>
</feature>
<evidence type="ECO:0000313" key="3">
    <source>
        <dbReference type="Proteomes" id="UP000807306"/>
    </source>
</evidence>
<evidence type="ECO:0000256" key="1">
    <source>
        <dbReference type="SAM" id="Phobius"/>
    </source>
</evidence>